<feature type="domain" description="Squalene cyclase N-terminal" evidence="5">
    <location>
        <begin position="99"/>
        <end position="402"/>
    </location>
</feature>
<name>A0A8T0T5A4_PANVG</name>
<dbReference type="InterPro" id="IPR002365">
    <property type="entry name" value="Terpene_synthase_CS"/>
</dbReference>
<reference evidence="6" key="1">
    <citation type="submission" date="2020-05" db="EMBL/GenBank/DDBJ databases">
        <title>WGS assembly of Panicum virgatum.</title>
        <authorList>
            <person name="Lovell J.T."/>
            <person name="Jenkins J."/>
            <person name="Shu S."/>
            <person name="Juenger T.E."/>
            <person name="Schmutz J."/>
        </authorList>
    </citation>
    <scope>NUCLEOTIDE SEQUENCE</scope>
    <source>
        <strain evidence="6">AP13</strain>
    </source>
</reference>
<dbReference type="Proteomes" id="UP000823388">
    <property type="component" value="Chromosome 4N"/>
</dbReference>
<protein>
    <recommendedName>
        <fullName evidence="3">Terpene cyclase/mutase family member</fullName>
        <ecNumber evidence="3">5.4.99.-</ecNumber>
    </recommendedName>
</protein>
<evidence type="ECO:0000259" key="5">
    <source>
        <dbReference type="Pfam" id="PF13249"/>
    </source>
</evidence>
<sequence>MWRLKVSEGGGAWLQTVSNFHGRQVWEFDPDAGTDQERAKVEQLRREFWENRFRRRESQDLLMRIQFTGLYHLRADMPAAAKLEDGDEVTEEILKESLTRALGWMSDLQAEDGHWPGDLSGIMYLLPFWIFALHITGSIDDVLSKEHIREICRHIYNHQNEDGGWGFNVLDESAMFGTCLNYVTLRLLGQVQKDENDGLAKGRAWILSHGTATAAPQWAKILLSVLGVYDWSGNRPVIPELWLVPRFLPIHPGRFWCFTRVTYMSIAFLYAKRVVGPVTPIILALRNELYSSPYGEIDWDEARSSCAKEDMRYRPSAVYKAISNCLHTFVEPVLNSWPMNKLRERALSHILQHIHYEDETTQYVGLCPVTKALNMICCWVENPNSDVLKRHLPRIHDYLWIAEDGMKTKIYDGTQNWDIALIVQAFLSTELIDECGPTIDKALRYIKKAQVTQNPPGNPKYWFRHRSKGSWTLSTVDNSWASTDVSAEVIKAVLLLSKLSPNLVGNVTEEWIYDAIDCLLTFKNKDGSFSTLECQRTYSWLEILNPLESFRNLIVDHPTVECTSSIVQALVMFGESYPRYRSEQIRECVNKAAIYIENNQKNDGSWYGTWGICFIYGTLFAIKGLVAAGRTYENSVCIRKACNFLLSTQLKTGGWGESYLSCERDVYVEGNHTNAVSTAWAMLGLISARQMERDQTPLHRAAKVLINMQLETGDYPQQEHMGNTNSSVYFNYPNYRNLTDLGQQLQPSKLLVASVPCSRAAAAAAVTSAAAKHASIGEFDPRARDLMWAGGV</sequence>
<accession>A0A8T0T5A4</accession>
<comment type="caution">
    <text evidence="6">The sequence shown here is derived from an EMBL/GenBank/DDBJ whole genome shotgun (WGS) entry which is preliminary data.</text>
</comment>
<feature type="domain" description="Squalene cyclase C-terminal" evidence="4">
    <location>
        <begin position="417"/>
        <end position="738"/>
    </location>
</feature>
<dbReference type="InterPro" id="IPR018333">
    <property type="entry name" value="Squalene_cyclase"/>
</dbReference>
<dbReference type="GO" id="GO:0016866">
    <property type="term" value="F:intramolecular transferase activity"/>
    <property type="evidence" value="ECO:0007669"/>
    <property type="project" value="InterPro"/>
</dbReference>
<dbReference type="EC" id="5.4.99.-" evidence="3"/>
<dbReference type="Pfam" id="PF13243">
    <property type="entry name" value="SQHop_cyclase_C"/>
    <property type="match status" value="1"/>
</dbReference>
<dbReference type="SUPFAM" id="SSF48239">
    <property type="entry name" value="Terpenoid cyclases/Protein prenyltransferases"/>
    <property type="match status" value="2"/>
</dbReference>
<dbReference type="InterPro" id="IPR032696">
    <property type="entry name" value="SQ_cyclase_C"/>
</dbReference>
<dbReference type="GO" id="GO:0016104">
    <property type="term" value="P:triterpenoid biosynthetic process"/>
    <property type="evidence" value="ECO:0007669"/>
    <property type="project" value="InterPro"/>
</dbReference>
<evidence type="ECO:0000313" key="6">
    <source>
        <dbReference type="EMBL" id="KAG2606210.1"/>
    </source>
</evidence>
<evidence type="ECO:0000256" key="2">
    <source>
        <dbReference type="ARBA" id="ARBA00022737"/>
    </source>
</evidence>
<proteinExistence type="inferred from homology"/>
<keyword evidence="2" id="KW-0677">Repeat</keyword>
<dbReference type="AlphaFoldDB" id="A0A8T0T5A4"/>
<evidence type="ECO:0000259" key="4">
    <source>
        <dbReference type="Pfam" id="PF13243"/>
    </source>
</evidence>
<dbReference type="PANTHER" id="PTHR11764:SF89">
    <property type="entry name" value="TERPENE CYCLASE_MUTASE FAMILY MEMBER"/>
    <property type="match status" value="1"/>
</dbReference>
<dbReference type="PROSITE" id="PS01074">
    <property type="entry name" value="TERPENE_SYNTHASES"/>
    <property type="match status" value="1"/>
</dbReference>
<comment type="similarity">
    <text evidence="1 3">Belongs to the terpene cyclase/mutase family.</text>
</comment>
<dbReference type="FunFam" id="1.50.10.20:FF:000011">
    <property type="entry name" value="Terpene cyclase/mutase family member"/>
    <property type="match status" value="1"/>
</dbReference>
<dbReference type="Gene3D" id="1.50.10.20">
    <property type="match status" value="2"/>
</dbReference>
<evidence type="ECO:0000256" key="1">
    <source>
        <dbReference type="ARBA" id="ARBA00009755"/>
    </source>
</evidence>
<dbReference type="EMBL" id="CM029044">
    <property type="protein sequence ID" value="KAG2606210.1"/>
    <property type="molecule type" value="Genomic_DNA"/>
</dbReference>
<dbReference type="GO" id="GO:0005811">
    <property type="term" value="C:lipid droplet"/>
    <property type="evidence" value="ECO:0007669"/>
    <property type="project" value="InterPro"/>
</dbReference>
<gene>
    <name evidence="6" type="ORF">PVAP13_4NG206300</name>
</gene>
<dbReference type="Pfam" id="PF13249">
    <property type="entry name" value="SQHop_cyclase_N"/>
    <property type="match status" value="1"/>
</dbReference>
<keyword evidence="3" id="KW-0413">Isomerase</keyword>
<dbReference type="InterPro" id="IPR008930">
    <property type="entry name" value="Terpenoid_cyclase/PrenylTrfase"/>
</dbReference>
<organism evidence="6 7">
    <name type="scientific">Panicum virgatum</name>
    <name type="common">Blackwell switchgrass</name>
    <dbReference type="NCBI Taxonomy" id="38727"/>
    <lineage>
        <taxon>Eukaryota</taxon>
        <taxon>Viridiplantae</taxon>
        <taxon>Streptophyta</taxon>
        <taxon>Embryophyta</taxon>
        <taxon>Tracheophyta</taxon>
        <taxon>Spermatophyta</taxon>
        <taxon>Magnoliopsida</taxon>
        <taxon>Liliopsida</taxon>
        <taxon>Poales</taxon>
        <taxon>Poaceae</taxon>
        <taxon>PACMAD clade</taxon>
        <taxon>Panicoideae</taxon>
        <taxon>Panicodae</taxon>
        <taxon>Paniceae</taxon>
        <taxon>Panicinae</taxon>
        <taxon>Panicum</taxon>
        <taxon>Panicum sect. Hiantes</taxon>
    </lineage>
</organism>
<dbReference type="PANTHER" id="PTHR11764">
    <property type="entry name" value="TERPENE CYCLASE/MUTASE FAMILY MEMBER"/>
    <property type="match status" value="1"/>
</dbReference>
<dbReference type="InterPro" id="IPR032697">
    <property type="entry name" value="SQ_cyclase_N"/>
</dbReference>
<dbReference type="NCBIfam" id="TIGR01787">
    <property type="entry name" value="squalene_cyclas"/>
    <property type="match status" value="1"/>
</dbReference>
<evidence type="ECO:0000313" key="7">
    <source>
        <dbReference type="Proteomes" id="UP000823388"/>
    </source>
</evidence>
<keyword evidence="7" id="KW-1185">Reference proteome</keyword>
<dbReference type="CDD" id="cd02892">
    <property type="entry name" value="SQCY_1"/>
    <property type="match status" value="1"/>
</dbReference>
<evidence type="ECO:0000256" key="3">
    <source>
        <dbReference type="RuleBase" id="RU362003"/>
    </source>
</evidence>